<gene>
    <name evidence="6" type="ORF">F1735_12085</name>
</gene>
<reference evidence="6 7" key="1">
    <citation type="submission" date="2019-10" db="EMBL/GenBank/DDBJ databases">
        <title>Taxonomy of Antarctic Massilia spp.: description of Massilia rubra sp. nov., Massilia aquatica sp. nov., Massilia mucilaginosa sp. nov., Massilia frigida sp. nov. isolated from streams, lakes and regoliths.</title>
        <authorList>
            <person name="Holochova P."/>
            <person name="Sedlacek I."/>
            <person name="Kralova S."/>
            <person name="Maslanova I."/>
            <person name="Busse H.-J."/>
            <person name="Stankova E."/>
            <person name="Vrbovska V."/>
            <person name="Kovarovic V."/>
            <person name="Bartak M."/>
            <person name="Svec P."/>
            <person name="Pantucek R."/>
        </authorList>
    </citation>
    <scope>NUCLEOTIDE SEQUENCE [LARGE SCALE GENOMIC DNA]</scope>
    <source>
        <strain evidence="6 7">CCM 8694</strain>
    </source>
</reference>
<comment type="caution">
    <text evidence="6">The sequence shown here is derived from an EMBL/GenBank/DDBJ whole genome shotgun (WGS) entry which is preliminary data.</text>
</comment>
<keyword evidence="2" id="KW-0805">Transcription regulation</keyword>
<keyword evidence="1" id="KW-0678">Repressor</keyword>
<dbReference type="PROSITE" id="PS50937">
    <property type="entry name" value="HTH_MERR_2"/>
    <property type="match status" value="1"/>
</dbReference>
<evidence type="ECO:0000259" key="5">
    <source>
        <dbReference type="PROSITE" id="PS50937"/>
    </source>
</evidence>
<name>A0ABX0MUA5_9BURK</name>
<dbReference type="GO" id="GO:0003677">
    <property type="term" value="F:DNA binding"/>
    <property type="evidence" value="ECO:0007669"/>
    <property type="project" value="UniProtKB-KW"/>
</dbReference>
<dbReference type="InterPro" id="IPR000551">
    <property type="entry name" value="MerR-type_HTH_dom"/>
</dbReference>
<dbReference type="SMART" id="SM00422">
    <property type="entry name" value="HTH_MERR"/>
    <property type="match status" value="1"/>
</dbReference>
<organism evidence="6 7">
    <name type="scientific">Massilia genomosp. 1</name>
    <dbReference type="NCBI Taxonomy" id="2609280"/>
    <lineage>
        <taxon>Bacteria</taxon>
        <taxon>Pseudomonadati</taxon>
        <taxon>Pseudomonadota</taxon>
        <taxon>Betaproteobacteria</taxon>
        <taxon>Burkholderiales</taxon>
        <taxon>Oxalobacteraceae</taxon>
        <taxon>Telluria group</taxon>
        <taxon>Massilia</taxon>
    </lineage>
</organism>
<dbReference type="PANTHER" id="PTHR30204:SF69">
    <property type="entry name" value="MERR-FAMILY TRANSCRIPTIONAL REGULATOR"/>
    <property type="match status" value="1"/>
</dbReference>
<evidence type="ECO:0000256" key="1">
    <source>
        <dbReference type="ARBA" id="ARBA00022491"/>
    </source>
</evidence>
<feature type="domain" description="HTH merR-type" evidence="5">
    <location>
        <begin position="75"/>
        <end position="143"/>
    </location>
</feature>
<protein>
    <submittedName>
        <fullName evidence="6">MerR family DNA-binding protein</fullName>
    </submittedName>
</protein>
<dbReference type="PANTHER" id="PTHR30204">
    <property type="entry name" value="REDOX-CYCLING DRUG-SENSING TRANSCRIPTIONAL ACTIVATOR SOXR"/>
    <property type="match status" value="1"/>
</dbReference>
<sequence length="207" mass="22711">MRLFQLPMPDRFSYRVSRCGEGGARSAACQSVIGIASNYFFEGNMLASALSICAFGRRRGYTAAVFLSFHHRQASMYISELGRRTKASPKAIRLYESLGLLGKVGRKGTYRVYSEQHLQQVRLIRQVQALGFKLAEMGPLLVAVQGTPDWARLLVLVEQRRAQVAAEVARLQELERALGEVGAEIGACLAAPLPSTLADCVDRLPGP</sequence>
<dbReference type="Gene3D" id="1.10.1660.10">
    <property type="match status" value="1"/>
</dbReference>
<proteinExistence type="predicted"/>
<dbReference type="PRINTS" id="PR00040">
    <property type="entry name" value="HTHMERR"/>
</dbReference>
<accession>A0ABX0MUA5</accession>
<dbReference type="SUPFAM" id="SSF46955">
    <property type="entry name" value="Putative DNA-binding domain"/>
    <property type="match status" value="1"/>
</dbReference>
<dbReference type="EMBL" id="WHJF01000026">
    <property type="protein sequence ID" value="NHZ63037.1"/>
    <property type="molecule type" value="Genomic_DNA"/>
</dbReference>
<evidence type="ECO:0000256" key="2">
    <source>
        <dbReference type="ARBA" id="ARBA00023015"/>
    </source>
</evidence>
<evidence type="ECO:0000313" key="7">
    <source>
        <dbReference type="Proteomes" id="UP000610594"/>
    </source>
</evidence>
<keyword evidence="7" id="KW-1185">Reference proteome</keyword>
<evidence type="ECO:0000256" key="3">
    <source>
        <dbReference type="ARBA" id="ARBA00023125"/>
    </source>
</evidence>
<dbReference type="Pfam" id="PF13411">
    <property type="entry name" value="MerR_1"/>
    <property type="match status" value="1"/>
</dbReference>
<keyword evidence="4" id="KW-0804">Transcription</keyword>
<evidence type="ECO:0000256" key="4">
    <source>
        <dbReference type="ARBA" id="ARBA00023163"/>
    </source>
</evidence>
<dbReference type="Proteomes" id="UP000610594">
    <property type="component" value="Unassembled WGS sequence"/>
</dbReference>
<keyword evidence="3 6" id="KW-0238">DNA-binding</keyword>
<evidence type="ECO:0000313" key="6">
    <source>
        <dbReference type="EMBL" id="NHZ63037.1"/>
    </source>
</evidence>
<dbReference type="InterPro" id="IPR047057">
    <property type="entry name" value="MerR_fam"/>
</dbReference>
<dbReference type="InterPro" id="IPR009061">
    <property type="entry name" value="DNA-bd_dom_put_sf"/>
</dbReference>